<dbReference type="EMBL" id="JASBWV010000001">
    <property type="protein sequence ID" value="KAJ9128234.1"/>
    <property type="molecule type" value="Genomic_DNA"/>
</dbReference>
<comment type="caution">
    <text evidence="1">The sequence shown here is derived from an EMBL/GenBank/DDBJ whole genome shotgun (WGS) entry which is preliminary data.</text>
</comment>
<evidence type="ECO:0000313" key="1">
    <source>
        <dbReference type="EMBL" id="KAJ9128234.1"/>
    </source>
</evidence>
<gene>
    <name evidence="1" type="ORF">QFC24_000526</name>
</gene>
<proteinExistence type="predicted"/>
<sequence length="558" mass="62360">MNGPHVDRLTPHSTPRKATSRARSRATSSSSIITTAASSLHSTPIKVPVTSSTSKPQVSDDYANANLCSGDEEAVPQLERAMSDLSLASDTSPDASSPRSSPRERIVQNYTNDPDAPLSFPDLTRQSLFGSITQRRPLGSRRSTISASATTTSLNLEIADPVTVCAARKGAADLLFQAQVLERKAGAERVDDRGLGASGRRDVSPASIRKRRNREVAAGSRRQEKASAENDVAGQEQVVKTDPVTNKQHLVEDRQRLRPSSYPERRYFILTSAGKPVFCSHTEDEESLTRMMGVAQAIISIYDEDSDKLHDWKEPDFVNLLYVLLVVDNKIVTLLRPRKHSIHPTDLHLLLNVLSASPALRTSETWLPICLPKFNPDGFVYAFISYIRPEVGLVFVSADKEGFEPLREWRDGVVKKLEHAKVLSKIENAHLHHEYSLSDLEVPGVRHFWYKSKSNVQITMPRWEQPYVPNSDDQKRLITLYQHIYDGIHAKSGRVAPLKQYYVRTEFEACMGWVSAFLLETIRFSGPRLTTAAKYIIAFFHAEHHFLRAVLDAIAGDT</sequence>
<evidence type="ECO:0000313" key="2">
    <source>
        <dbReference type="Proteomes" id="UP001234202"/>
    </source>
</evidence>
<organism evidence="1 2">
    <name type="scientific">Naganishia onofrii</name>
    <dbReference type="NCBI Taxonomy" id="1851511"/>
    <lineage>
        <taxon>Eukaryota</taxon>
        <taxon>Fungi</taxon>
        <taxon>Dikarya</taxon>
        <taxon>Basidiomycota</taxon>
        <taxon>Agaricomycotina</taxon>
        <taxon>Tremellomycetes</taxon>
        <taxon>Filobasidiales</taxon>
        <taxon>Filobasidiaceae</taxon>
        <taxon>Naganishia</taxon>
    </lineage>
</organism>
<accession>A0ACC2XXL1</accession>
<name>A0ACC2XXL1_9TREE</name>
<reference evidence="1" key="1">
    <citation type="submission" date="2023-04" db="EMBL/GenBank/DDBJ databases">
        <title>Draft Genome sequencing of Naganishia species isolated from polar environments using Oxford Nanopore Technology.</title>
        <authorList>
            <person name="Leo P."/>
            <person name="Venkateswaran K."/>
        </authorList>
    </citation>
    <scope>NUCLEOTIDE SEQUENCE</scope>
    <source>
        <strain evidence="1">DBVPG 5303</strain>
    </source>
</reference>
<keyword evidence="2" id="KW-1185">Reference proteome</keyword>
<dbReference type="Proteomes" id="UP001234202">
    <property type="component" value="Unassembled WGS sequence"/>
</dbReference>
<protein>
    <submittedName>
        <fullName evidence="1">Uncharacterized protein</fullName>
    </submittedName>
</protein>